<evidence type="ECO:0000259" key="4">
    <source>
        <dbReference type="Pfam" id="PF05175"/>
    </source>
</evidence>
<dbReference type="Pfam" id="PF23186">
    <property type="entry name" value="DUF7059"/>
    <property type="match status" value="1"/>
</dbReference>
<dbReference type="CDD" id="cd02440">
    <property type="entry name" value="AdoMet_MTases"/>
    <property type="match status" value="1"/>
</dbReference>
<feature type="domain" description="Methyltransferase small" evidence="4">
    <location>
        <begin position="150"/>
        <end position="278"/>
    </location>
</feature>
<dbReference type="InterPro" id="IPR052190">
    <property type="entry name" value="Euk-Arch_PrmC-MTase"/>
</dbReference>
<dbReference type="PANTHER" id="PTHR45875:SF1">
    <property type="entry name" value="METHYLTRANSFERASE N6AMT1"/>
    <property type="match status" value="1"/>
</dbReference>
<dbReference type="InterPro" id="IPR055487">
    <property type="entry name" value="DUF7059"/>
</dbReference>
<dbReference type="PROSITE" id="PS00092">
    <property type="entry name" value="N6_MTASE"/>
    <property type="match status" value="1"/>
</dbReference>
<keyword evidence="3" id="KW-0949">S-adenosyl-L-methionine</keyword>
<dbReference type="GO" id="GO:0008168">
    <property type="term" value="F:methyltransferase activity"/>
    <property type="evidence" value="ECO:0007669"/>
    <property type="project" value="UniProtKB-KW"/>
</dbReference>
<dbReference type="Pfam" id="PF05175">
    <property type="entry name" value="MTS"/>
    <property type="match status" value="1"/>
</dbReference>
<protein>
    <submittedName>
        <fullName evidence="6">Methyltransferase</fullName>
    </submittedName>
</protein>
<organism evidence="6 7">
    <name type="scientific">Tessaracoccus palaemonis</name>
    <dbReference type="NCBI Taxonomy" id="2829499"/>
    <lineage>
        <taxon>Bacteria</taxon>
        <taxon>Bacillati</taxon>
        <taxon>Actinomycetota</taxon>
        <taxon>Actinomycetes</taxon>
        <taxon>Propionibacteriales</taxon>
        <taxon>Propionibacteriaceae</taxon>
        <taxon>Tessaracoccus</taxon>
    </lineage>
</organism>
<dbReference type="InterPro" id="IPR007848">
    <property type="entry name" value="Small_mtfrase_dom"/>
</dbReference>
<proteinExistence type="predicted"/>
<dbReference type="GO" id="GO:0032259">
    <property type="term" value="P:methylation"/>
    <property type="evidence" value="ECO:0007669"/>
    <property type="project" value="UniProtKB-KW"/>
</dbReference>
<keyword evidence="7" id="KW-1185">Reference proteome</keyword>
<evidence type="ECO:0000313" key="6">
    <source>
        <dbReference type="EMBL" id="QXT62449.1"/>
    </source>
</evidence>
<dbReference type="Proteomes" id="UP000824504">
    <property type="component" value="Chromosome"/>
</dbReference>
<name>A0ABX8SHU5_9ACTN</name>
<accession>A0ABX8SHU5</accession>
<evidence type="ECO:0000256" key="2">
    <source>
        <dbReference type="ARBA" id="ARBA00022679"/>
    </source>
</evidence>
<dbReference type="InterPro" id="IPR002052">
    <property type="entry name" value="DNA_methylase_N6_adenine_CS"/>
</dbReference>
<dbReference type="EMBL" id="CP079216">
    <property type="protein sequence ID" value="QXT62449.1"/>
    <property type="molecule type" value="Genomic_DNA"/>
</dbReference>
<sequence length="495" mass="52562">MSADHGPAVDTTRLRADLTAAGYVVDEVLDRIGTSGQDGLGRNCTVPADVALGDATDPLATLIRVFLLQQPVPAADLAGELDVDALLAAGYLAAEDDLVRAAVDLRPYGSPDDGASGWVVADLTPGLDTVVEPTRPDYVLGVSPASTSLAQLTMRTPVTSALDLGTGCGVQSLHLARHARRVVATDVNPRALELAALSSALSGTRVELRSGSLYEPVAGERFDLIVSNPPFVMSPPGDDEDRLAYRETNFVGDSLVETLVRGAADHLFEGGSLQLLTNWAILEGEPWEERLAGWVPDGCDAWVVERERLDVFAYIEMWLTDAGLGGRPGWRAAYDEWLAYFDGLGITSVGMGWILITRAGRTVPHRRFESWPHAVAQPVGGVFARHAAAVDASRLPTAALLAARPRLVDVEQETLGDPGAADPRYVVFRQRVGLLRAIKADTALAAVLGALDGDLTLGQVLAAVAQVLEVDGSELAAQVLPEVREALLDQLLVID</sequence>
<reference evidence="6 7" key="1">
    <citation type="submission" date="2021-07" db="EMBL/GenBank/DDBJ databases">
        <title>complete genome sequencing of Tessaracoccus sp.J1M15.</title>
        <authorList>
            <person name="Bae J.-W."/>
            <person name="Kim D.-y."/>
        </authorList>
    </citation>
    <scope>NUCLEOTIDE SEQUENCE [LARGE SCALE GENOMIC DNA]</scope>
    <source>
        <strain evidence="6 7">J1M15</strain>
    </source>
</reference>
<evidence type="ECO:0000256" key="3">
    <source>
        <dbReference type="ARBA" id="ARBA00022691"/>
    </source>
</evidence>
<gene>
    <name evidence="6" type="ORF">KDB89_11950</name>
</gene>
<keyword evidence="1 6" id="KW-0489">Methyltransferase</keyword>
<dbReference type="RefSeq" id="WP_219081326.1">
    <property type="nucleotide sequence ID" value="NZ_CP079216.1"/>
</dbReference>
<evidence type="ECO:0000256" key="1">
    <source>
        <dbReference type="ARBA" id="ARBA00022603"/>
    </source>
</evidence>
<evidence type="ECO:0000259" key="5">
    <source>
        <dbReference type="Pfam" id="PF23186"/>
    </source>
</evidence>
<feature type="domain" description="DUF7059" evidence="5">
    <location>
        <begin position="20"/>
        <end position="102"/>
    </location>
</feature>
<keyword evidence="2" id="KW-0808">Transferase</keyword>
<evidence type="ECO:0000313" key="7">
    <source>
        <dbReference type="Proteomes" id="UP000824504"/>
    </source>
</evidence>
<dbReference type="PANTHER" id="PTHR45875">
    <property type="entry name" value="METHYLTRANSFERASE N6AMT1"/>
    <property type="match status" value="1"/>
</dbReference>